<dbReference type="Proteomes" id="UP001642540">
    <property type="component" value="Unassembled WGS sequence"/>
</dbReference>
<accession>A0ABP1RNP2</accession>
<reference evidence="2 3" key="1">
    <citation type="submission" date="2024-08" db="EMBL/GenBank/DDBJ databases">
        <authorList>
            <person name="Cucini C."/>
            <person name="Frati F."/>
        </authorList>
    </citation>
    <scope>NUCLEOTIDE SEQUENCE [LARGE SCALE GENOMIC DNA]</scope>
</reference>
<feature type="region of interest" description="Disordered" evidence="1">
    <location>
        <begin position="204"/>
        <end position="238"/>
    </location>
</feature>
<evidence type="ECO:0000313" key="2">
    <source>
        <dbReference type="EMBL" id="CAL8131850.1"/>
    </source>
</evidence>
<evidence type="ECO:0000256" key="1">
    <source>
        <dbReference type="SAM" id="MobiDB-lite"/>
    </source>
</evidence>
<evidence type="ECO:0000313" key="3">
    <source>
        <dbReference type="Proteomes" id="UP001642540"/>
    </source>
</evidence>
<sequence length="521" mass="58677">MSKCTDDWESYSELYHQWECFRLNLLQKVDKLASLIKSSDLDASLVAAYRKQFKKTDEAESIGTCIQNFRETLLKNSENRQSDSVPKLVLCQLNLDNIDKHSINEIQKSGSSLEEANDVQDEFHLKQLIIPIDMAEHLRINKREKEGKFFVSEHEQDFNYWGSVGAPPEAHNDDFMLHPGTDANQMDTQNLKTFTDVGNELLDNLKTGRNGSKAPDATASEFRKNDLEEGEHDPNNIPMDLSMAKEKENMEVSDIEQDFSYSGSFGALRAAYADESMSLPGSGGTQNFEAFAAIYDEPPKNENAEWSDREAVVVTAREFRISDLEGGEHFPDDMEVDTSGHQPQAHDLCQQNNDTVLELCDDISTFDNEEASDVYNQQVDKINAAMNERDNDPYFEMDSITEQEAILAVAAVTDEVEFLSQPAPFTCPICPGAILRSKYSLGRHLKMVHNRILAYQCDRFKTRLQTVNGFQKSHVFYTRGQVYLHGKVVIRRKCSLQLLKCSGGGSCRVAVPKSNGSIVSS</sequence>
<organism evidence="2 3">
    <name type="scientific">Orchesella dallaii</name>
    <dbReference type="NCBI Taxonomy" id="48710"/>
    <lineage>
        <taxon>Eukaryota</taxon>
        <taxon>Metazoa</taxon>
        <taxon>Ecdysozoa</taxon>
        <taxon>Arthropoda</taxon>
        <taxon>Hexapoda</taxon>
        <taxon>Collembola</taxon>
        <taxon>Entomobryomorpha</taxon>
        <taxon>Entomobryoidea</taxon>
        <taxon>Orchesellidae</taxon>
        <taxon>Orchesellinae</taxon>
        <taxon>Orchesella</taxon>
    </lineage>
</organism>
<evidence type="ECO:0008006" key="4">
    <source>
        <dbReference type="Google" id="ProtNLM"/>
    </source>
</evidence>
<gene>
    <name evidence="2" type="ORF">ODALV1_LOCUS24355</name>
</gene>
<dbReference type="EMBL" id="CAXLJM020000090">
    <property type="protein sequence ID" value="CAL8131850.1"/>
    <property type="molecule type" value="Genomic_DNA"/>
</dbReference>
<proteinExistence type="predicted"/>
<protein>
    <recommendedName>
        <fullName evidence="4">C2H2-type domain-containing protein</fullName>
    </recommendedName>
</protein>
<name>A0ABP1RNP2_9HEXA</name>
<keyword evidence="3" id="KW-1185">Reference proteome</keyword>
<comment type="caution">
    <text evidence="2">The sequence shown here is derived from an EMBL/GenBank/DDBJ whole genome shotgun (WGS) entry which is preliminary data.</text>
</comment>